<keyword evidence="2" id="KW-1185">Reference proteome</keyword>
<dbReference type="EMBL" id="JASPKZ010008879">
    <property type="protein sequence ID" value="KAJ9578425.1"/>
    <property type="molecule type" value="Genomic_DNA"/>
</dbReference>
<evidence type="ECO:0000313" key="2">
    <source>
        <dbReference type="Proteomes" id="UP001233999"/>
    </source>
</evidence>
<gene>
    <name evidence="1" type="ORF">L9F63_005345</name>
</gene>
<accession>A0AAD8E5V7</accession>
<sequence length="60" mass="6858">EMASFKAPGFIRTNSLGHLLVHLFSIDAPLSSPISSRSLYKMDNLGKYRHQLFRFGFSNR</sequence>
<feature type="non-terminal residue" evidence="1">
    <location>
        <position position="1"/>
    </location>
</feature>
<proteinExistence type="predicted"/>
<reference evidence="1" key="2">
    <citation type="submission" date="2023-05" db="EMBL/GenBank/DDBJ databases">
        <authorList>
            <person name="Fouks B."/>
        </authorList>
    </citation>
    <scope>NUCLEOTIDE SEQUENCE</scope>
    <source>
        <strain evidence="1">Stay&amp;Tobe</strain>
        <tissue evidence="1">Testes</tissue>
    </source>
</reference>
<dbReference type="Proteomes" id="UP001233999">
    <property type="component" value="Unassembled WGS sequence"/>
</dbReference>
<organism evidence="1 2">
    <name type="scientific">Diploptera punctata</name>
    <name type="common">Pacific beetle cockroach</name>
    <dbReference type="NCBI Taxonomy" id="6984"/>
    <lineage>
        <taxon>Eukaryota</taxon>
        <taxon>Metazoa</taxon>
        <taxon>Ecdysozoa</taxon>
        <taxon>Arthropoda</taxon>
        <taxon>Hexapoda</taxon>
        <taxon>Insecta</taxon>
        <taxon>Pterygota</taxon>
        <taxon>Neoptera</taxon>
        <taxon>Polyneoptera</taxon>
        <taxon>Dictyoptera</taxon>
        <taxon>Blattodea</taxon>
        <taxon>Blaberoidea</taxon>
        <taxon>Blaberidae</taxon>
        <taxon>Diplopterinae</taxon>
        <taxon>Diploptera</taxon>
    </lineage>
</organism>
<name>A0AAD8E5V7_DIPPU</name>
<protein>
    <submittedName>
        <fullName evidence="1">Uncharacterized protein</fullName>
    </submittedName>
</protein>
<reference evidence="1" key="1">
    <citation type="journal article" date="2023" name="IScience">
        <title>Live-bearing cockroach genome reveals convergent evolutionary mechanisms linked to viviparity in insects and beyond.</title>
        <authorList>
            <person name="Fouks B."/>
            <person name="Harrison M.C."/>
            <person name="Mikhailova A.A."/>
            <person name="Marchal E."/>
            <person name="English S."/>
            <person name="Carruthers M."/>
            <person name="Jennings E.C."/>
            <person name="Chiamaka E.L."/>
            <person name="Frigard R.A."/>
            <person name="Pippel M."/>
            <person name="Attardo G.M."/>
            <person name="Benoit J.B."/>
            <person name="Bornberg-Bauer E."/>
            <person name="Tobe S.S."/>
        </authorList>
    </citation>
    <scope>NUCLEOTIDE SEQUENCE</scope>
    <source>
        <strain evidence="1">Stay&amp;Tobe</strain>
    </source>
</reference>
<feature type="non-terminal residue" evidence="1">
    <location>
        <position position="60"/>
    </location>
</feature>
<dbReference type="AlphaFoldDB" id="A0AAD8E5V7"/>
<comment type="caution">
    <text evidence="1">The sequence shown here is derived from an EMBL/GenBank/DDBJ whole genome shotgun (WGS) entry which is preliminary data.</text>
</comment>
<evidence type="ECO:0000313" key="1">
    <source>
        <dbReference type="EMBL" id="KAJ9578425.1"/>
    </source>
</evidence>